<evidence type="ECO:0000313" key="9">
    <source>
        <dbReference type="EMBL" id="OLP87016.1"/>
    </source>
</evidence>
<evidence type="ECO:0000256" key="6">
    <source>
        <dbReference type="SAM" id="MobiDB-lite"/>
    </source>
</evidence>
<gene>
    <name evidence="9" type="primary">AP1M1</name>
    <name evidence="9" type="ORF">AK812_SmicGene31802</name>
</gene>
<dbReference type="PROSITE" id="PS00990">
    <property type="entry name" value="CLAT_ADAPTOR_M_1"/>
    <property type="match status" value="1"/>
</dbReference>
<dbReference type="InterPro" id="IPR036168">
    <property type="entry name" value="AP2_Mu_C_sf"/>
</dbReference>
<name>A0A1Q9CVS1_SYMMI</name>
<dbReference type="InterPro" id="IPR006973">
    <property type="entry name" value="Cwf_Cwc_15"/>
</dbReference>
<dbReference type="Proteomes" id="UP000186817">
    <property type="component" value="Unassembled WGS sequence"/>
</dbReference>
<feature type="compositionally biased region" description="Basic and acidic residues" evidence="6">
    <location>
        <begin position="142"/>
        <end position="158"/>
    </location>
</feature>
<dbReference type="Pfam" id="PF01217">
    <property type="entry name" value="Clat_adaptor_s"/>
    <property type="match status" value="1"/>
</dbReference>
<dbReference type="PROSITE" id="PS00018">
    <property type="entry name" value="EF_HAND_1"/>
    <property type="match status" value="2"/>
</dbReference>
<dbReference type="GO" id="GO:0012505">
    <property type="term" value="C:endomembrane system"/>
    <property type="evidence" value="ECO:0007669"/>
    <property type="project" value="UniProtKB-SubCell"/>
</dbReference>
<keyword evidence="2" id="KW-0813">Transport</keyword>
<keyword evidence="3" id="KW-0106">Calcium</keyword>
<dbReference type="Gene3D" id="2.60.40.1170">
    <property type="entry name" value="Mu homology domain, subdomain B"/>
    <property type="match status" value="2"/>
</dbReference>
<dbReference type="CDD" id="cd09250">
    <property type="entry name" value="AP-1_Mu1_Cterm"/>
    <property type="match status" value="1"/>
</dbReference>
<dbReference type="Gene3D" id="3.30.450.60">
    <property type="match status" value="1"/>
</dbReference>
<dbReference type="Pfam" id="PF13202">
    <property type="entry name" value="EF-hand_5"/>
    <property type="match status" value="1"/>
</dbReference>
<sequence length="2084" mass="235226">MAADDPRFSLPGVDGAKRSLGPPSTAPTYLSESASSSPARRRLLGSGRFNAEELKCFQRVPSPSSTYQQKAEVYWQNMGPMRKVHGDLGYHTLPAMRGEFYRYRAASSHQEAKEETTRQEPVAEKPTLLPREEMTASLLDEIYPRRPPSREKEEDARGKSQNQKLRKQTASNLPEQTGHISGERGTLANGFAANKSLSQASRRLIHFRQRILEKFSTMKSAFETFAQEHGPHGTTKELTKKEFSRFLFRHFNGLPKEEGRVDAWYDVLRRAGSSTRRLGVFSRRSGRRGRRRMAGASAVFIMDMKGKVIISRNYRGEVPMNITERFQQHVIDAEDATIKPVFCEDGISFAWIQYNNLYLLAVTQRNSNATLIVAFLYRLAEVLRDYFNELEEESIKDNFVITYELLDEMMDNGYPQTTEVKILREYIKTQSHQLSVDQMRPPTAVTNAVSWRSEGIKHKKNEIFLDVVERLNLLVSANGSVLRSEILGALKMKSYLSGMPELKLGLNDKLLFEATGRPVAKGKSVEMEDIKFHQCVRLARFENDRTISFIPPDGEFELMSYRLNTHVKPLIWVEAVVDPGHSRSRIEYMIKAKSQFKSRSVANNVEIHIPVPSDVDSPSFKTSIGTVRYIPDQDCIVWSIKQFQGQKDFIMTANFGLPSVGAENRDAYMKAPMSVKFEIPYFTVSGVTVRYLKIIEKSGYQALPWVRYITQNGDYQLRLTAASFDNDPEQHHRSAEMAGSILLGSSCPEHSGNLECVIGASATAKIFSDLCKFSDGACAEGLDRMALSSNTAVEEHVKIFEFLDHDKNGVVSLEEFHTAVEAAAPVKSLEDLRRKWIALGYTSMRQALLGMDLHKEPGRSFTLAEFGAHLARVGIEEEIEHQNIFGAIRDPHSSHQTVTLEMLAAAMSAISPSLLLEDLRDKILKKFGTLSNCFAALDMDQGESLDIGEFIRYAVPAWKLTAHEAGKAFRLIDVDGSLQISKDEFVTALTLSEPNLYLDEIRRKVRQRFRSMRGLLNEGNEDDIEVDEDLKPPPPPPAVEIAPSRKGSLYQRHSIVVQDSPRSDGNGGMTAEESRRASWIAKHSGLGAEKAQDLLKDLVGPASESEDDGRTPEEYQEMLGQVQLSEQDTKALFNLMDVNRDGKLTTTEFEHGVRLFAPSTALEDLRLACISKYGGIPEAFASLRPEQREASLEYHQLKKILEDIRIWDEGTGDLRLIMDIVECTRDGGTSIGELMAALQAGQSGTQEKRHANRRKRKRTDIKSVEARKLSVVRESTEVLVAQLKSEVNADRLEFAEQRKRPAQVGATLVGGGVTSFGVAVQIQRQRVDLTEMISVVLAGLNHQPEETTLRDILLRELRKSGRLKFDLEVYDHKEGSEYLLKCVKELRTSEKTRRNGTATPKTHGARYGTPAPSTDTTGTPRTPRGREQKNRDVHVSVVNARKDDDDDDVIQKMANAIPPILRVKVLYSDKALEFDYAEHLVAPLDNIHNALDIDTFLQDSAGCYDPRTTALDKEWQKLVDKGCWVEKKAGAAKGYESVTSDPKQSNKEVHFGTMFDIGTVKGAEPKEDGQFQRRMINEGRSQEDMTFGEQKSNAVFVRDRITSNLNAGVPLGRLAESLQLTVATSADELITEIAQIIRDRGRYLAALLTTPEVRLPAEQRDAKVRQQVKWQMAPFRRCASDLRAHVREKLNAHELEQMWNPRSQESHAADKSKSAALRAETQTAIHKWKRDKSLPALRRIDHEGQDPSWAGLSIAAEEELSSNTIPWGPMRTSFSKVSGFLKTLDTKELRPIINSMHHYYATAGETVTSREAFLNKQQSRYEQFKSCTHHYKLLTRQPGARRPEDRSASELRKPLSRAMTTAHRPTWNAAIASNSNPGGNMMVAQTTKINNRDAATFKKMKFRQAGQGLLEDRGSRADLTEDLERREKAAKDEREGRIKERKRPSLEDNPFPEDADEELPSEDEKEKEAENEDEDDDDDDDDAEELMRELAKIKKEREEEEEAKKALQAKQDKRAQRDEVMKGNPLLAEGSDVSLKRRWDDDTVFKNQARTAPKVKQRYINDAVRSDFHKKFLSKYVWVDGVAH</sequence>
<feature type="region of interest" description="Disordered" evidence="6">
    <location>
        <begin position="1920"/>
        <end position="2028"/>
    </location>
</feature>
<feature type="compositionally biased region" description="Basic and acidic residues" evidence="6">
    <location>
        <begin position="1424"/>
        <end position="1433"/>
    </location>
</feature>
<dbReference type="SMART" id="SM00054">
    <property type="entry name" value="EFh"/>
    <property type="match status" value="3"/>
</dbReference>
<feature type="compositionally biased region" description="Polar residues" evidence="6">
    <location>
        <begin position="159"/>
        <end position="179"/>
    </location>
</feature>
<feature type="region of interest" description="Disordered" evidence="6">
    <location>
        <begin position="1836"/>
        <end position="1864"/>
    </location>
</feature>
<feature type="compositionally biased region" description="Basic and acidic residues" evidence="6">
    <location>
        <begin position="1985"/>
        <end position="2021"/>
    </location>
</feature>
<feature type="compositionally biased region" description="Basic residues" evidence="6">
    <location>
        <begin position="1250"/>
        <end position="1259"/>
    </location>
</feature>
<dbReference type="SUPFAM" id="SSF64356">
    <property type="entry name" value="SNARE-like"/>
    <property type="match status" value="1"/>
</dbReference>
<dbReference type="FunFam" id="3.30.450.60:FF:000002">
    <property type="entry name" value="AP-2 complex subunit mu, putative"/>
    <property type="match status" value="1"/>
</dbReference>
<feature type="region of interest" description="Disordered" evidence="6">
    <location>
        <begin position="1240"/>
        <end position="1259"/>
    </location>
</feature>
<evidence type="ECO:0000256" key="5">
    <source>
        <dbReference type="ARBA" id="ARBA00023136"/>
    </source>
</evidence>
<dbReference type="PANTHER" id="PTHR10529">
    <property type="entry name" value="AP COMPLEX SUBUNIT MU"/>
    <property type="match status" value="1"/>
</dbReference>
<evidence type="ECO:0000259" key="7">
    <source>
        <dbReference type="PROSITE" id="PS50222"/>
    </source>
</evidence>
<feature type="compositionally biased region" description="Basic and acidic residues" evidence="6">
    <location>
        <begin position="1920"/>
        <end position="1946"/>
    </location>
</feature>
<feature type="domain" description="EF-hand" evidence="7">
    <location>
        <begin position="791"/>
        <end position="826"/>
    </location>
</feature>
<protein>
    <submittedName>
        <fullName evidence="9">AP-1 complex subunit mu-1</fullName>
    </submittedName>
</protein>
<feature type="region of interest" description="Disordered" evidence="6">
    <location>
        <begin position="1"/>
        <end position="45"/>
    </location>
</feature>
<evidence type="ECO:0000256" key="4">
    <source>
        <dbReference type="ARBA" id="ARBA00022927"/>
    </source>
</evidence>
<dbReference type="Gene3D" id="1.10.238.10">
    <property type="entry name" value="EF-hand"/>
    <property type="match status" value="2"/>
</dbReference>
<comment type="caution">
    <text evidence="9">The sequence shown here is derived from an EMBL/GenBank/DDBJ whole genome shotgun (WGS) entry which is preliminary data.</text>
</comment>
<dbReference type="PRINTS" id="PR00314">
    <property type="entry name" value="CLATHRINADPT"/>
</dbReference>
<evidence type="ECO:0000256" key="1">
    <source>
        <dbReference type="ARBA" id="ARBA00004308"/>
    </source>
</evidence>
<dbReference type="InterPro" id="IPR011012">
    <property type="entry name" value="Longin-like_dom_sf"/>
</dbReference>
<evidence type="ECO:0000256" key="3">
    <source>
        <dbReference type="ARBA" id="ARBA00022837"/>
    </source>
</evidence>
<dbReference type="CDD" id="cd14835">
    <property type="entry name" value="AP1_Mu_N"/>
    <property type="match status" value="1"/>
</dbReference>
<dbReference type="InterPro" id="IPR002048">
    <property type="entry name" value="EF_hand_dom"/>
</dbReference>
<dbReference type="PROSITE" id="PS00991">
    <property type="entry name" value="CLAT_ADAPTOR_M_2"/>
    <property type="match status" value="1"/>
</dbReference>
<feature type="compositionally biased region" description="Basic and acidic residues" evidence="6">
    <location>
        <begin position="110"/>
        <end position="123"/>
    </location>
</feature>
<feature type="compositionally biased region" description="Acidic residues" evidence="6">
    <location>
        <begin position="1969"/>
        <end position="1984"/>
    </location>
</feature>
<dbReference type="OrthoDB" id="10259133at2759"/>
<evidence type="ECO:0000259" key="8">
    <source>
        <dbReference type="PROSITE" id="PS51072"/>
    </source>
</evidence>
<keyword evidence="4" id="KW-0653">Protein transport</keyword>
<keyword evidence="10" id="KW-1185">Reference proteome</keyword>
<dbReference type="Pfam" id="PF00928">
    <property type="entry name" value="Adap_comp_sub"/>
    <property type="match status" value="1"/>
</dbReference>
<dbReference type="Pfam" id="PF04889">
    <property type="entry name" value="Cwf_Cwc_15"/>
    <property type="match status" value="1"/>
</dbReference>
<feature type="domain" description="EF-hand" evidence="7">
    <location>
        <begin position="1124"/>
        <end position="1159"/>
    </location>
</feature>
<dbReference type="PROSITE" id="PS51072">
    <property type="entry name" value="MHD"/>
    <property type="match status" value="1"/>
</dbReference>
<accession>A0A1Q9CVS1</accession>
<feature type="domain" description="EF-hand" evidence="7">
    <location>
        <begin position="960"/>
        <end position="995"/>
    </location>
</feature>
<evidence type="ECO:0000256" key="2">
    <source>
        <dbReference type="ARBA" id="ARBA00022448"/>
    </source>
</evidence>
<dbReference type="InterPro" id="IPR050431">
    <property type="entry name" value="Adaptor_comp_med_subunit"/>
</dbReference>
<dbReference type="InterPro" id="IPR011992">
    <property type="entry name" value="EF-hand-dom_pair"/>
</dbReference>
<dbReference type="Pfam" id="PF13833">
    <property type="entry name" value="EF-hand_8"/>
    <property type="match status" value="1"/>
</dbReference>
<organism evidence="9 10">
    <name type="scientific">Symbiodinium microadriaticum</name>
    <name type="common">Dinoflagellate</name>
    <name type="synonym">Zooxanthella microadriatica</name>
    <dbReference type="NCBI Taxonomy" id="2951"/>
    <lineage>
        <taxon>Eukaryota</taxon>
        <taxon>Sar</taxon>
        <taxon>Alveolata</taxon>
        <taxon>Dinophyceae</taxon>
        <taxon>Suessiales</taxon>
        <taxon>Symbiodiniaceae</taxon>
        <taxon>Symbiodinium</taxon>
    </lineage>
</organism>
<dbReference type="GO" id="GO:0000398">
    <property type="term" value="P:mRNA splicing, via spliceosome"/>
    <property type="evidence" value="ECO:0007669"/>
    <property type="project" value="InterPro"/>
</dbReference>
<feature type="region of interest" description="Disordered" evidence="6">
    <location>
        <begin position="1390"/>
        <end position="1433"/>
    </location>
</feature>
<keyword evidence="5" id="KW-0472">Membrane</keyword>
<dbReference type="PROSITE" id="PS50222">
    <property type="entry name" value="EF_HAND_2"/>
    <property type="match status" value="3"/>
</dbReference>
<reference evidence="9 10" key="1">
    <citation type="submission" date="2016-02" db="EMBL/GenBank/DDBJ databases">
        <title>Genome analysis of coral dinoflagellate symbionts highlights evolutionary adaptations to a symbiotic lifestyle.</title>
        <authorList>
            <person name="Aranda M."/>
            <person name="Li Y."/>
            <person name="Liew Y.J."/>
            <person name="Baumgarten S."/>
            <person name="Simakov O."/>
            <person name="Wilson M."/>
            <person name="Piel J."/>
            <person name="Ashoor H."/>
            <person name="Bougouffa S."/>
            <person name="Bajic V.B."/>
            <person name="Ryu T."/>
            <person name="Ravasi T."/>
            <person name="Bayer T."/>
            <person name="Micklem G."/>
            <person name="Kim H."/>
            <person name="Bhak J."/>
            <person name="Lajeunesse T.C."/>
            <person name="Voolstra C.R."/>
        </authorList>
    </citation>
    <scope>NUCLEOTIDE SEQUENCE [LARGE SCALE GENOMIC DNA]</scope>
    <source>
        <strain evidence="9 10">CCMP2467</strain>
    </source>
</reference>
<proteinExistence type="predicted"/>
<dbReference type="GO" id="GO:0016192">
    <property type="term" value="P:vesicle-mediated transport"/>
    <property type="evidence" value="ECO:0007669"/>
    <property type="project" value="InterPro"/>
</dbReference>
<evidence type="ECO:0000313" key="10">
    <source>
        <dbReference type="Proteomes" id="UP000186817"/>
    </source>
</evidence>
<dbReference type="SUPFAM" id="SSF49447">
    <property type="entry name" value="Second domain of Mu2 adaptin subunit (ap50) of ap2 adaptor"/>
    <property type="match status" value="1"/>
</dbReference>
<comment type="subcellular location">
    <subcellularLocation>
        <location evidence="1">Endomembrane system</location>
    </subcellularLocation>
</comment>
<feature type="domain" description="MHD" evidence="8">
    <location>
        <begin position="460"/>
        <end position="718"/>
    </location>
</feature>
<feature type="compositionally biased region" description="Basic and acidic residues" evidence="6">
    <location>
        <begin position="1841"/>
        <end position="1853"/>
    </location>
</feature>
<dbReference type="InterPro" id="IPR022775">
    <property type="entry name" value="AP_mu_sigma_su"/>
</dbReference>
<feature type="compositionally biased region" description="Low complexity" evidence="6">
    <location>
        <begin position="30"/>
        <end position="45"/>
    </location>
</feature>
<dbReference type="SUPFAM" id="SSF47473">
    <property type="entry name" value="EF-hand"/>
    <property type="match status" value="2"/>
</dbReference>
<dbReference type="EMBL" id="LSRX01000886">
    <property type="protein sequence ID" value="OLP87016.1"/>
    <property type="molecule type" value="Genomic_DNA"/>
</dbReference>
<dbReference type="InterPro" id="IPR018247">
    <property type="entry name" value="EF_Hand_1_Ca_BS"/>
</dbReference>
<feature type="region of interest" description="Disordered" evidence="6">
    <location>
        <begin position="107"/>
        <end position="186"/>
    </location>
</feature>
<dbReference type="InterPro" id="IPR028565">
    <property type="entry name" value="MHD"/>
</dbReference>
<dbReference type="GO" id="GO:0030131">
    <property type="term" value="C:clathrin adaptor complex"/>
    <property type="evidence" value="ECO:0007669"/>
    <property type="project" value="InterPro"/>
</dbReference>
<dbReference type="InterPro" id="IPR001392">
    <property type="entry name" value="Clathrin_mu"/>
</dbReference>
<dbReference type="GO" id="GO:0005681">
    <property type="term" value="C:spliceosomal complex"/>
    <property type="evidence" value="ECO:0007669"/>
    <property type="project" value="InterPro"/>
</dbReference>
<dbReference type="GO" id="GO:0006886">
    <property type="term" value="P:intracellular protein transport"/>
    <property type="evidence" value="ECO:0007669"/>
    <property type="project" value="InterPro"/>
</dbReference>
<dbReference type="InterPro" id="IPR018240">
    <property type="entry name" value="Clathrin_mu_CS"/>
</dbReference>
<dbReference type="GO" id="GO:0005509">
    <property type="term" value="F:calcium ion binding"/>
    <property type="evidence" value="ECO:0007669"/>
    <property type="project" value="InterPro"/>
</dbReference>
<feature type="compositionally biased region" description="Acidic residues" evidence="6">
    <location>
        <begin position="1950"/>
        <end position="1961"/>
    </location>
</feature>